<keyword evidence="1" id="KW-0812">Transmembrane</keyword>
<keyword evidence="3" id="KW-1185">Reference proteome</keyword>
<sequence>MARSTNTHRRPNAMSRFYTWMTRRHSTSLVVLLSLSIGLAMVGVQIDQLWLLIVFAVIWGITFLALVAQIWGRWAAGHRHAAPA</sequence>
<evidence type="ECO:0000256" key="1">
    <source>
        <dbReference type="SAM" id="Phobius"/>
    </source>
</evidence>
<comment type="caution">
    <text evidence="2">The sequence shown here is derived from an EMBL/GenBank/DDBJ whole genome shotgun (WGS) entry which is preliminary data.</text>
</comment>
<gene>
    <name evidence="2" type="ORF">ACFPZF_10105</name>
</gene>
<name>A0ABW0V781_9ACTN</name>
<dbReference type="EMBL" id="JBHSOC010000013">
    <property type="protein sequence ID" value="MFC5641706.1"/>
    <property type="molecule type" value="Genomic_DNA"/>
</dbReference>
<proteinExistence type="predicted"/>
<keyword evidence="1" id="KW-0472">Membrane</keyword>
<dbReference type="RefSeq" id="WP_346146428.1">
    <property type="nucleotide sequence ID" value="NZ_BAAAUA010000027.1"/>
</dbReference>
<evidence type="ECO:0000313" key="3">
    <source>
        <dbReference type="Proteomes" id="UP001596066"/>
    </source>
</evidence>
<evidence type="ECO:0000313" key="2">
    <source>
        <dbReference type="EMBL" id="MFC5641706.1"/>
    </source>
</evidence>
<accession>A0ABW0V781</accession>
<dbReference type="Proteomes" id="UP001596066">
    <property type="component" value="Unassembled WGS sequence"/>
</dbReference>
<organism evidence="2 3">
    <name type="scientific">Kitasatospora cinereorecta</name>
    <dbReference type="NCBI Taxonomy" id="285560"/>
    <lineage>
        <taxon>Bacteria</taxon>
        <taxon>Bacillati</taxon>
        <taxon>Actinomycetota</taxon>
        <taxon>Actinomycetes</taxon>
        <taxon>Kitasatosporales</taxon>
        <taxon>Streptomycetaceae</taxon>
        <taxon>Kitasatospora</taxon>
    </lineage>
</organism>
<protein>
    <submittedName>
        <fullName evidence="2">Uncharacterized protein</fullName>
    </submittedName>
</protein>
<feature type="transmembrane region" description="Helical" evidence="1">
    <location>
        <begin position="50"/>
        <end position="71"/>
    </location>
</feature>
<keyword evidence="1" id="KW-1133">Transmembrane helix</keyword>
<reference evidence="3" key="1">
    <citation type="journal article" date="2019" name="Int. J. Syst. Evol. Microbiol.">
        <title>The Global Catalogue of Microorganisms (GCM) 10K type strain sequencing project: providing services to taxonomists for standard genome sequencing and annotation.</title>
        <authorList>
            <consortium name="The Broad Institute Genomics Platform"/>
            <consortium name="The Broad Institute Genome Sequencing Center for Infectious Disease"/>
            <person name="Wu L."/>
            <person name="Ma J."/>
        </authorList>
    </citation>
    <scope>NUCLEOTIDE SEQUENCE [LARGE SCALE GENOMIC DNA]</scope>
    <source>
        <strain evidence="3">CGMCC 4.1622</strain>
    </source>
</reference>